<dbReference type="Proteomes" id="UP000025227">
    <property type="component" value="Unplaced"/>
</dbReference>
<dbReference type="WBParaSite" id="HCON_00055680-00001">
    <property type="protein sequence ID" value="HCON_00055680-00001"/>
    <property type="gene ID" value="HCON_00055680"/>
</dbReference>
<accession>A0A7I4Y4S1</accession>
<protein>
    <submittedName>
        <fullName evidence="2">Uncharacterized protein</fullName>
    </submittedName>
</protein>
<name>A0A7I4Y4S1_HAECO</name>
<evidence type="ECO:0000313" key="1">
    <source>
        <dbReference type="Proteomes" id="UP000025227"/>
    </source>
</evidence>
<dbReference type="AlphaFoldDB" id="A0A7I4Y4S1"/>
<evidence type="ECO:0000313" key="2">
    <source>
        <dbReference type="WBParaSite" id="HCON_00055680-00001"/>
    </source>
</evidence>
<proteinExistence type="predicted"/>
<keyword evidence="1" id="KW-1185">Reference proteome</keyword>
<organism evidence="1 2">
    <name type="scientific">Haemonchus contortus</name>
    <name type="common">Barber pole worm</name>
    <dbReference type="NCBI Taxonomy" id="6289"/>
    <lineage>
        <taxon>Eukaryota</taxon>
        <taxon>Metazoa</taxon>
        <taxon>Ecdysozoa</taxon>
        <taxon>Nematoda</taxon>
        <taxon>Chromadorea</taxon>
        <taxon>Rhabditida</taxon>
        <taxon>Rhabditina</taxon>
        <taxon>Rhabditomorpha</taxon>
        <taxon>Strongyloidea</taxon>
        <taxon>Trichostrongylidae</taxon>
        <taxon>Haemonchus</taxon>
    </lineage>
</organism>
<reference evidence="2" key="1">
    <citation type="submission" date="2020-12" db="UniProtKB">
        <authorList>
            <consortium name="WormBaseParasite"/>
        </authorList>
    </citation>
    <scope>IDENTIFICATION</scope>
    <source>
        <strain evidence="2">MHco3</strain>
    </source>
</reference>
<sequence length="93" mass="10743">MLLEGALKISNLINRLVKIVAMEKSRLILVRSETNCYADNIVFIVERREKLQERQGKWRNERKQAMVINTKFLSSKEVREPISDNLGEAVGRG</sequence>